<accession>A0ABY7F4R8</accession>
<organism evidence="2 3">
    <name type="scientific">Mya arenaria</name>
    <name type="common">Soft-shell clam</name>
    <dbReference type="NCBI Taxonomy" id="6604"/>
    <lineage>
        <taxon>Eukaryota</taxon>
        <taxon>Metazoa</taxon>
        <taxon>Spiralia</taxon>
        <taxon>Lophotrochozoa</taxon>
        <taxon>Mollusca</taxon>
        <taxon>Bivalvia</taxon>
        <taxon>Autobranchia</taxon>
        <taxon>Heteroconchia</taxon>
        <taxon>Euheterodonta</taxon>
        <taxon>Imparidentia</taxon>
        <taxon>Neoheterodontei</taxon>
        <taxon>Myida</taxon>
        <taxon>Myoidea</taxon>
        <taxon>Myidae</taxon>
        <taxon>Mya</taxon>
    </lineage>
</organism>
<sequence>MEAFWSDMEKVTTTAGEHRASQPWIRAWLGTRNPVTEGGGQYIDARTQSQEEGIETQILGPSHKRRMSGHRYCDPATRGGGQDTDTVTQPQGEEPQEEEVKTQMLGPSHKRRRSGHRYCDPVTRGGGQDTDAGTQSPEEESSNAVTAEAEVASVVSEEVQLQQKGYQGAPHE</sequence>
<feature type="compositionally biased region" description="Low complexity" evidence="1">
    <location>
        <begin position="142"/>
        <end position="159"/>
    </location>
</feature>
<feature type="region of interest" description="Disordered" evidence="1">
    <location>
        <begin position="57"/>
        <end position="172"/>
    </location>
</feature>
<reference evidence="2" key="1">
    <citation type="submission" date="2022-11" db="EMBL/GenBank/DDBJ databases">
        <title>Centuries of genome instability and evolution in soft-shell clam transmissible cancer (bioRxiv).</title>
        <authorList>
            <person name="Hart S.F.M."/>
            <person name="Yonemitsu M.A."/>
            <person name="Giersch R.M."/>
            <person name="Beal B.F."/>
            <person name="Arriagada G."/>
            <person name="Davis B.W."/>
            <person name="Ostrander E.A."/>
            <person name="Goff S.P."/>
            <person name="Metzger M.J."/>
        </authorList>
    </citation>
    <scope>NUCLEOTIDE SEQUENCE</scope>
    <source>
        <strain evidence="2">MELC-2E11</strain>
        <tissue evidence="2">Siphon/mantle</tissue>
    </source>
</reference>
<name>A0ABY7F4R8_MYAAR</name>
<dbReference type="Proteomes" id="UP001164746">
    <property type="component" value="Chromosome 9"/>
</dbReference>
<keyword evidence="3" id="KW-1185">Reference proteome</keyword>
<proteinExistence type="predicted"/>
<gene>
    <name evidence="2" type="ORF">MAR_005803</name>
</gene>
<dbReference type="EMBL" id="CP111020">
    <property type="protein sequence ID" value="WAR15698.1"/>
    <property type="molecule type" value="Genomic_DNA"/>
</dbReference>
<protein>
    <submittedName>
        <fullName evidence="2">Uncharacterized protein</fullName>
    </submittedName>
</protein>
<evidence type="ECO:0000256" key="1">
    <source>
        <dbReference type="SAM" id="MobiDB-lite"/>
    </source>
</evidence>
<evidence type="ECO:0000313" key="3">
    <source>
        <dbReference type="Proteomes" id="UP001164746"/>
    </source>
</evidence>
<evidence type="ECO:0000313" key="2">
    <source>
        <dbReference type="EMBL" id="WAR15698.1"/>
    </source>
</evidence>